<dbReference type="EMBL" id="NRRU01000045">
    <property type="protein sequence ID" value="MBK1713694.1"/>
    <property type="molecule type" value="Genomic_DNA"/>
</dbReference>
<sequence>MPAMIVMGDKTDHGGEVIECSEITDTHGRRIARVGDKVRCPKKGHGTTVIVTGDDTMLIDGKAVAYHGCRTSCGATLLSSQTATTVELDGAVGVSAVTHAVAAASGQAAIESVKRSLFDLRFLLKDEMTGRPVVSMSYRITLESGEEFIGNSDSDGLTQLVGSDTRCAANIEAPYYGDISSDSYPCDGHGPCCC</sequence>
<protein>
    <recommendedName>
        <fullName evidence="3">Zn-binding protein involved in type VI secretion</fullName>
    </recommendedName>
</protein>
<dbReference type="Proteomes" id="UP001041814">
    <property type="component" value="Unassembled WGS sequence"/>
</dbReference>
<evidence type="ECO:0000313" key="2">
    <source>
        <dbReference type="Proteomes" id="UP001041814"/>
    </source>
</evidence>
<evidence type="ECO:0008006" key="3">
    <source>
        <dbReference type="Google" id="ProtNLM"/>
    </source>
</evidence>
<keyword evidence="2" id="KW-1185">Reference proteome</keyword>
<dbReference type="CDD" id="cd14744">
    <property type="entry name" value="PAAR_CT_2"/>
    <property type="match status" value="1"/>
</dbReference>
<reference evidence="1" key="1">
    <citation type="submission" date="2017-08" db="EMBL/GenBank/DDBJ databases">
        <authorList>
            <person name="Imhoff J.F."/>
            <person name="Rahn T."/>
            <person name="Kuenzel S."/>
            <person name="Neulinger S.C."/>
        </authorList>
    </citation>
    <scope>NUCLEOTIDE SEQUENCE</scope>
    <source>
        <strain evidence="1">IM 151</strain>
    </source>
</reference>
<evidence type="ECO:0000313" key="1">
    <source>
        <dbReference type="EMBL" id="MBK1713694.1"/>
    </source>
</evidence>
<reference evidence="1" key="2">
    <citation type="journal article" date="2020" name="Microorganisms">
        <title>Osmotic Adaptation and Compatible Solute Biosynthesis of Phototrophic Bacteria as Revealed from Genome Analyses.</title>
        <authorList>
            <person name="Imhoff J.F."/>
            <person name="Rahn T."/>
            <person name="Kunzel S."/>
            <person name="Keller A."/>
            <person name="Neulinger S.C."/>
        </authorList>
    </citation>
    <scope>NUCLEOTIDE SEQUENCE</scope>
    <source>
        <strain evidence="1">IM 151</strain>
    </source>
</reference>
<accession>A0ABS1DUI2</accession>
<dbReference type="InterPro" id="IPR008727">
    <property type="entry name" value="PAAR_motif"/>
</dbReference>
<dbReference type="RefSeq" id="WP_200378920.1">
    <property type="nucleotide sequence ID" value="NZ_NRRU01000045.1"/>
</dbReference>
<gene>
    <name evidence="1" type="ORF">CKO43_12985</name>
</gene>
<organism evidence="1 2">
    <name type="scientific">Rubrivivax gelatinosus</name>
    <name type="common">Rhodocyclus gelatinosus</name>
    <name type="synonym">Rhodopseudomonas gelatinosa</name>
    <dbReference type="NCBI Taxonomy" id="28068"/>
    <lineage>
        <taxon>Bacteria</taxon>
        <taxon>Pseudomonadati</taxon>
        <taxon>Pseudomonadota</taxon>
        <taxon>Betaproteobacteria</taxon>
        <taxon>Burkholderiales</taxon>
        <taxon>Sphaerotilaceae</taxon>
        <taxon>Rubrivivax</taxon>
    </lineage>
</organism>
<name>A0ABS1DUI2_RUBGE</name>
<dbReference type="Gene3D" id="2.60.200.60">
    <property type="match status" value="1"/>
</dbReference>
<comment type="caution">
    <text evidence="1">The sequence shown here is derived from an EMBL/GenBank/DDBJ whole genome shotgun (WGS) entry which is preliminary data.</text>
</comment>
<proteinExistence type="predicted"/>
<dbReference type="Pfam" id="PF05488">
    <property type="entry name" value="PAAR_motif"/>
    <property type="match status" value="1"/>
</dbReference>